<feature type="compositionally biased region" description="Basic and acidic residues" evidence="1">
    <location>
        <begin position="653"/>
        <end position="666"/>
    </location>
</feature>
<feature type="compositionally biased region" description="Acidic residues" evidence="1">
    <location>
        <begin position="671"/>
        <end position="682"/>
    </location>
</feature>
<reference evidence="3 4" key="1">
    <citation type="submission" date="2013-11" db="EMBL/GenBank/DDBJ databases">
        <title>Opisthorchis viverrini - life in the bile duct.</title>
        <authorList>
            <person name="Young N.D."/>
            <person name="Nagarajan N."/>
            <person name="Lin S.J."/>
            <person name="Korhonen P.K."/>
            <person name="Jex A.R."/>
            <person name="Hall R.S."/>
            <person name="Safavi-Hemami H."/>
            <person name="Kaewkong W."/>
            <person name="Bertrand D."/>
            <person name="Gao S."/>
            <person name="Seet Q."/>
            <person name="Wongkham S."/>
            <person name="Teh B.T."/>
            <person name="Wongkham C."/>
            <person name="Intapan P.M."/>
            <person name="Maleewong W."/>
            <person name="Yang X."/>
            <person name="Hu M."/>
            <person name="Wang Z."/>
            <person name="Hofmann A."/>
            <person name="Sternberg P.W."/>
            <person name="Tan P."/>
            <person name="Wang J."/>
            <person name="Gasser R.B."/>
        </authorList>
    </citation>
    <scope>NUCLEOTIDE SEQUENCE [LARGE SCALE GENOMIC DNA]</scope>
</reference>
<dbReference type="OrthoDB" id="6270973at2759"/>
<name>A0A074Z4Q0_OPIVI</name>
<feature type="compositionally biased region" description="Polar residues" evidence="1">
    <location>
        <begin position="743"/>
        <end position="756"/>
    </location>
</feature>
<dbReference type="AlphaFoldDB" id="A0A074Z4Q0"/>
<dbReference type="GeneID" id="20329121"/>
<feature type="non-terminal residue" evidence="3">
    <location>
        <position position="756"/>
    </location>
</feature>
<dbReference type="STRING" id="6198.A0A074Z4Q0"/>
<gene>
    <name evidence="3" type="ORF">T265_14955</name>
</gene>
<dbReference type="Proteomes" id="UP000054324">
    <property type="component" value="Unassembled WGS sequence"/>
</dbReference>
<dbReference type="KEGG" id="ovi:T265_14955"/>
<protein>
    <submittedName>
        <fullName evidence="3">Uncharacterized protein</fullName>
    </submittedName>
</protein>
<organism evidence="3 4">
    <name type="scientific">Opisthorchis viverrini</name>
    <name type="common">Southeast Asian liver fluke</name>
    <dbReference type="NCBI Taxonomy" id="6198"/>
    <lineage>
        <taxon>Eukaryota</taxon>
        <taxon>Metazoa</taxon>
        <taxon>Spiralia</taxon>
        <taxon>Lophotrochozoa</taxon>
        <taxon>Platyhelminthes</taxon>
        <taxon>Trematoda</taxon>
        <taxon>Digenea</taxon>
        <taxon>Opisthorchiida</taxon>
        <taxon>Opisthorchiata</taxon>
        <taxon>Opisthorchiidae</taxon>
        <taxon>Opisthorchis</taxon>
    </lineage>
</organism>
<evidence type="ECO:0000256" key="2">
    <source>
        <dbReference type="SAM" id="Phobius"/>
    </source>
</evidence>
<feature type="region of interest" description="Disordered" evidence="1">
    <location>
        <begin position="641"/>
        <end position="756"/>
    </location>
</feature>
<feature type="compositionally biased region" description="Acidic residues" evidence="1">
    <location>
        <begin position="641"/>
        <end position="652"/>
    </location>
</feature>
<sequence length="756" mass="86100">MQSDSQLFIDPTYRDEVHFSGDYDYDLVGKPTSNRIRLLQNHLDSMRQFLESYQVEIFLSTLLFFAVLLLIPCVVRWFEECWTTLTILRLASKQRGEIRRKEQSTTTLLKQNHFNDLYARVAIQAYTGLWRVFEGARKIPIPLTGEEYEMLRYIFVYSPVSEEASGPSFRLSQADSVESTELIPEQTDEPPVCARFKPWICITKEEEEGTPSSEPSSPNLEGTLSKSDSIESIPHILEETKMQPACVEYPPLMSKTEEKISSLESSSRGSGDRLELTGWLLEYKRRLQEAMEKAPVNKIAVLSRRASMTSSPHGQKLSRVESLETTDPEFFRPVWEPTHEALERSLGPGKRFYPSGTIPSHLAEKLKIDHTIDLPIDDKHRPSVYFRTASSDPNSLEISGSSVHSQENEEVLMEELRRMAGIDGRKKGKGHSFLVAMLSYTSDDIIIDPTFADYDAYLRVYDYDLLGHPIGLGRDFLRNPIGYLKVKITEYKVYITLSPFMLFFAYYLLVVVGIRSIKSGLHWTLSVLFFKKERGKAKSRARDRMLRELPEDLDIHAQAIYRTLARHHQIKSTTAKDVLPETASDYEAMRFAFEAVCATGWSLRTLEEADPFRSFEDEPIEGAAEDEEIDRLLAEMAIEGGAEEEAGEEEEGNGERRVDGEAKDATGDSPQPEEEIDQENVDDDRTPPYDIQSGEEPLAVDSPIEHEEDVHYPQNEEHFVQEADEQEDQINVHNPGAKGFHTNEINPSSEGTDNLR</sequence>
<dbReference type="CTD" id="20329121"/>
<feature type="transmembrane region" description="Helical" evidence="2">
    <location>
        <begin position="57"/>
        <end position="78"/>
    </location>
</feature>
<feature type="compositionally biased region" description="Basic and acidic residues" evidence="1">
    <location>
        <begin position="703"/>
        <end position="721"/>
    </location>
</feature>
<proteinExistence type="predicted"/>
<keyword evidence="2" id="KW-0812">Transmembrane</keyword>
<evidence type="ECO:0000313" key="3">
    <source>
        <dbReference type="EMBL" id="KER22038.1"/>
    </source>
</evidence>
<dbReference type="EMBL" id="KL596924">
    <property type="protein sequence ID" value="KER22038.1"/>
    <property type="molecule type" value="Genomic_DNA"/>
</dbReference>
<keyword evidence="2" id="KW-1133">Transmembrane helix</keyword>
<evidence type="ECO:0000256" key="1">
    <source>
        <dbReference type="SAM" id="MobiDB-lite"/>
    </source>
</evidence>
<keyword evidence="4" id="KW-1185">Reference proteome</keyword>
<accession>A0A074Z4Q0</accession>
<feature type="transmembrane region" description="Helical" evidence="2">
    <location>
        <begin position="493"/>
        <end position="514"/>
    </location>
</feature>
<feature type="region of interest" description="Disordered" evidence="1">
    <location>
        <begin position="205"/>
        <end position="227"/>
    </location>
</feature>
<keyword evidence="2" id="KW-0472">Membrane</keyword>
<dbReference type="RefSeq" id="XP_009174235.1">
    <property type="nucleotide sequence ID" value="XM_009175971.1"/>
</dbReference>
<evidence type="ECO:0000313" key="4">
    <source>
        <dbReference type="Proteomes" id="UP000054324"/>
    </source>
</evidence>